<dbReference type="Proteomes" id="UP001054945">
    <property type="component" value="Unassembled WGS sequence"/>
</dbReference>
<dbReference type="AlphaFoldDB" id="A0AAV4XPE4"/>
<gene>
    <name evidence="1" type="ORF">CEXT_726411</name>
</gene>
<organism evidence="1 2">
    <name type="scientific">Caerostris extrusa</name>
    <name type="common">Bark spider</name>
    <name type="synonym">Caerostris bankana</name>
    <dbReference type="NCBI Taxonomy" id="172846"/>
    <lineage>
        <taxon>Eukaryota</taxon>
        <taxon>Metazoa</taxon>
        <taxon>Ecdysozoa</taxon>
        <taxon>Arthropoda</taxon>
        <taxon>Chelicerata</taxon>
        <taxon>Arachnida</taxon>
        <taxon>Araneae</taxon>
        <taxon>Araneomorphae</taxon>
        <taxon>Entelegynae</taxon>
        <taxon>Araneoidea</taxon>
        <taxon>Araneidae</taxon>
        <taxon>Caerostris</taxon>
    </lineage>
</organism>
<sequence length="102" mass="12020">MKLIKQFMDVPRNENIFQVPFCLELPDKTMFASLSLRQAIFFFLTDRLASQYSLMATGYIFNRIYALKEKYFLLIKSRCTRDTVLLISSIGCEYIKPCVRKD</sequence>
<comment type="caution">
    <text evidence="1">The sequence shown here is derived from an EMBL/GenBank/DDBJ whole genome shotgun (WGS) entry which is preliminary data.</text>
</comment>
<evidence type="ECO:0000313" key="2">
    <source>
        <dbReference type="Proteomes" id="UP001054945"/>
    </source>
</evidence>
<proteinExistence type="predicted"/>
<dbReference type="EMBL" id="BPLR01000610">
    <property type="protein sequence ID" value="GIY96035.1"/>
    <property type="molecule type" value="Genomic_DNA"/>
</dbReference>
<evidence type="ECO:0000313" key="1">
    <source>
        <dbReference type="EMBL" id="GIY96035.1"/>
    </source>
</evidence>
<accession>A0AAV4XPE4</accession>
<keyword evidence="2" id="KW-1185">Reference proteome</keyword>
<protein>
    <submittedName>
        <fullName evidence="1">Uncharacterized protein</fullName>
    </submittedName>
</protein>
<reference evidence="1 2" key="1">
    <citation type="submission" date="2021-06" db="EMBL/GenBank/DDBJ databases">
        <title>Caerostris extrusa draft genome.</title>
        <authorList>
            <person name="Kono N."/>
            <person name="Arakawa K."/>
        </authorList>
    </citation>
    <scope>NUCLEOTIDE SEQUENCE [LARGE SCALE GENOMIC DNA]</scope>
</reference>
<name>A0AAV4XPE4_CAEEX</name>